<reference evidence="3 4" key="1">
    <citation type="submission" date="2017-08" db="EMBL/GenBank/DDBJ databases">
        <title>Infants hospitalized years apart are colonized by the same room-sourced microbial strains.</title>
        <authorList>
            <person name="Brooks B."/>
            <person name="Olm M.R."/>
            <person name="Firek B.A."/>
            <person name="Baker R."/>
            <person name="Thomas B.C."/>
            <person name="Morowitz M.J."/>
            <person name="Banfield J.F."/>
        </authorList>
    </citation>
    <scope>NUCLEOTIDE SEQUENCE [LARGE SCALE GENOMIC DNA]</scope>
    <source>
        <strain evidence="3">S2_005_003_R2_41</strain>
    </source>
</reference>
<dbReference type="AlphaFoldDB" id="A0A2W5PJE8"/>
<feature type="coiled-coil region" evidence="1">
    <location>
        <begin position="78"/>
        <end position="105"/>
    </location>
</feature>
<keyword evidence="2" id="KW-1133">Transmembrane helix</keyword>
<evidence type="ECO:0000256" key="1">
    <source>
        <dbReference type="SAM" id="Coils"/>
    </source>
</evidence>
<feature type="transmembrane region" description="Helical" evidence="2">
    <location>
        <begin position="6"/>
        <end position="26"/>
    </location>
</feature>
<organism evidence="3 4">
    <name type="scientific">Variovorax paradoxus</name>
    <dbReference type="NCBI Taxonomy" id="34073"/>
    <lineage>
        <taxon>Bacteria</taxon>
        <taxon>Pseudomonadati</taxon>
        <taxon>Pseudomonadota</taxon>
        <taxon>Betaproteobacteria</taxon>
        <taxon>Burkholderiales</taxon>
        <taxon>Comamonadaceae</taxon>
        <taxon>Variovorax</taxon>
    </lineage>
</organism>
<gene>
    <name evidence="3" type="ORF">DI563_26860</name>
</gene>
<sequence>MFSSFWSVLAMGAAVMALISAIYLHYRERLQDAGRTKTVALVWRRRELTERLQELAGDGGSELARLEARRQRDASSSIPVLEAAIARAERQLARERQSAAAQAQS</sequence>
<accession>A0A2W5PJE8</accession>
<protein>
    <recommendedName>
        <fullName evidence="5">Chemotaxis protein</fullName>
    </recommendedName>
</protein>
<keyword evidence="2" id="KW-0472">Membrane</keyword>
<name>A0A2W5PJE8_VARPD</name>
<evidence type="ECO:0000313" key="3">
    <source>
        <dbReference type="EMBL" id="PZQ64309.1"/>
    </source>
</evidence>
<dbReference type="EMBL" id="QFPP01000552">
    <property type="protein sequence ID" value="PZQ64309.1"/>
    <property type="molecule type" value="Genomic_DNA"/>
</dbReference>
<evidence type="ECO:0000313" key="4">
    <source>
        <dbReference type="Proteomes" id="UP000249135"/>
    </source>
</evidence>
<comment type="caution">
    <text evidence="3">The sequence shown here is derived from an EMBL/GenBank/DDBJ whole genome shotgun (WGS) entry which is preliminary data.</text>
</comment>
<keyword evidence="1" id="KW-0175">Coiled coil</keyword>
<keyword evidence="2" id="KW-0812">Transmembrane</keyword>
<dbReference type="Proteomes" id="UP000249135">
    <property type="component" value="Unassembled WGS sequence"/>
</dbReference>
<evidence type="ECO:0008006" key="5">
    <source>
        <dbReference type="Google" id="ProtNLM"/>
    </source>
</evidence>
<evidence type="ECO:0000256" key="2">
    <source>
        <dbReference type="SAM" id="Phobius"/>
    </source>
</evidence>
<proteinExistence type="predicted"/>